<proteinExistence type="predicted"/>
<dbReference type="EMBL" id="LJVA01000065">
    <property type="protein sequence ID" value="KPL09550.1"/>
    <property type="molecule type" value="Genomic_DNA"/>
</dbReference>
<evidence type="ECO:0000313" key="1">
    <source>
        <dbReference type="EMBL" id="KPL09550.1"/>
    </source>
</evidence>
<comment type="caution">
    <text evidence="1">The sequence shown here is derived from an EMBL/GenBank/DDBJ whole genome shotgun (WGS) entry which is preliminary data.</text>
</comment>
<name>A0A0S8JLH3_UNCT6</name>
<gene>
    <name evidence="1" type="ORF">AMJ71_06165</name>
</gene>
<evidence type="ECO:0000313" key="2">
    <source>
        <dbReference type="Proteomes" id="UP000051035"/>
    </source>
</evidence>
<protein>
    <submittedName>
        <fullName evidence="1">Uncharacterized protein</fullName>
    </submittedName>
</protein>
<reference evidence="1 2" key="1">
    <citation type="journal article" date="2015" name="Microbiome">
        <title>Genomic resolution of linkages in carbon, nitrogen, and sulfur cycling among widespread estuary sediment bacteria.</title>
        <authorList>
            <person name="Baker B.J."/>
            <person name="Lazar C.S."/>
            <person name="Teske A.P."/>
            <person name="Dick G.J."/>
        </authorList>
    </citation>
    <scope>NUCLEOTIDE SEQUENCE [LARGE SCALE GENOMIC DNA]</scope>
    <source>
        <strain evidence="1">SM1_40</strain>
    </source>
</reference>
<sequence length="171" mass="19758">MRPKAMRRANPAWNRMGPPVPCWFRRKLREISPNLTLQFIPPMSDGTNWRGVNPVIYPNGVWDVCNKLKKTGYLHPVAVWSLADSNGNFAPPGMDTVKLLRTALRVCRKGQVAKLERAMDASILEINKARQAKAETRLHNALQRYSGRFMDRQWQNRVYMRREVPESEVLS</sequence>
<dbReference type="Proteomes" id="UP000051035">
    <property type="component" value="Unassembled WGS sequence"/>
</dbReference>
<accession>A0A0S8JLH3</accession>
<organism evidence="1 2">
    <name type="scientific">candidate division TA06 bacterium SM1_40</name>
    <dbReference type="NCBI Taxonomy" id="1703773"/>
    <lineage>
        <taxon>Bacteria</taxon>
        <taxon>Bacteria division TA06</taxon>
    </lineage>
</organism>
<dbReference type="AlphaFoldDB" id="A0A0S8JLH3"/>